<name>A0A9P8A7F0_MORAP</name>
<gene>
    <name evidence="3" type="ORF">KVV02_006964</name>
</gene>
<dbReference type="Gene3D" id="3.60.10.10">
    <property type="entry name" value="Endonuclease/exonuclease/phosphatase"/>
    <property type="match status" value="1"/>
</dbReference>
<protein>
    <recommendedName>
        <fullName evidence="2">Endonuclease/exonuclease/phosphatase domain-containing protein</fullName>
    </recommendedName>
</protein>
<evidence type="ECO:0000313" key="4">
    <source>
        <dbReference type="Proteomes" id="UP000717515"/>
    </source>
</evidence>
<dbReference type="InterPro" id="IPR050410">
    <property type="entry name" value="CCR4/nocturin_mRNA_transcr"/>
</dbReference>
<dbReference type="GO" id="GO:0000175">
    <property type="term" value="F:3'-5'-RNA exonuclease activity"/>
    <property type="evidence" value="ECO:0007669"/>
    <property type="project" value="TreeGrafter"/>
</dbReference>
<evidence type="ECO:0000313" key="3">
    <source>
        <dbReference type="EMBL" id="KAG9325324.1"/>
    </source>
</evidence>
<dbReference type="InterPro" id="IPR036691">
    <property type="entry name" value="Endo/exonu/phosph_ase_sf"/>
</dbReference>
<dbReference type="Proteomes" id="UP000717515">
    <property type="component" value="Unassembled WGS sequence"/>
</dbReference>
<dbReference type="PANTHER" id="PTHR12121:SF100">
    <property type="entry name" value="POLY(A)-SPECIFIC RIBONUCLEASE"/>
    <property type="match status" value="1"/>
</dbReference>
<dbReference type="SUPFAM" id="SSF56219">
    <property type="entry name" value="DNase I-like"/>
    <property type="match status" value="1"/>
</dbReference>
<evidence type="ECO:0000256" key="1">
    <source>
        <dbReference type="SAM" id="MobiDB-lite"/>
    </source>
</evidence>
<evidence type="ECO:0000259" key="2">
    <source>
        <dbReference type="Pfam" id="PF03372"/>
    </source>
</evidence>
<dbReference type="AlphaFoldDB" id="A0A9P8A7F0"/>
<dbReference type="Pfam" id="PF03372">
    <property type="entry name" value="Exo_endo_phos"/>
    <property type="match status" value="1"/>
</dbReference>
<sequence length="457" mass="50715">MKDARFTPYTSSATSSPSSSTSTSRSTSTSTSSSSSAPPSSVSTSASTSVSTGVVTSTPKQTIMHRVLTLMLESVPQYRGWEILSKQEASLSVLRYNLLSHTLATTGGRFHKDLHVPNPLHWPTRMAILLDEIAAMDTDIVCVQELDEVHYHNDFGTRMDGLGYKGVYSKRQSRFAHGIAMFYRISRVMVIKALSVPCPKKPILRGIEQAGLLLVLDVVNERKVQRVCVATTHIVCSHDRGFKKIGQVLAIISAAKAVMRKDPSMPLIFTGDMNAQAGSLVTEFVARGSVDLSSMPEAEFSRRPVGRRMRAVDQQHLEQVKEFKKQTWELRDLASPKPLELPRPRCTQNWTLNPEDLAAPVVSTFAPKVDELRHMARTYKDMENDVVGHPLHMFSVYGAPNIPDFIFYGQLMGCSPRLELVARLELPRMLLELKAALPAAYLGSDHLAIGAKYRFKD</sequence>
<dbReference type="PANTHER" id="PTHR12121">
    <property type="entry name" value="CARBON CATABOLITE REPRESSOR PROTEIN 4"/>
    <property type="match status" value="1"/>
</dbReference>
<reference evidence="3" key="1">
    <citation type="submission" date="2021-07" db="EMBL/GenBank/DDBJ databases">
        <title>Draft genome of Mortierella alpina, strain LL118, isolated from an aspen leaf litter sample.</title>
        <authorList>
            <person name="Yang S."/>
            <person name="Vinatzer B.A."/>
        </authorList>
    </citation>
    <scope>NUCLEOTIDE SEQUENCE</scope>
    <source>
        <strain evidence="3">LL118</strain>
    </source>
</reference>
<feature type="region of interest" description="Disordered" evidence="1">
    <location>
        <begin position="1"/>
        <end position="56"/>
    </location>
</feature>
<comment type="caution">
    <text evidence="3">The sequence shown here is derived from an EMBL/GenBank/DDBJ whole genome shotgun (WGS) entry which is preliminary data.</text>
</comment>
<dbReference type="EMBL" id="JAIFTL010000043">
    <property type="protein sequence ID" value="KAG9325324.1"/>
    <property type="molecule type" value="Genomic_DNA"/>
</dbReference>
<organism evidence="3 4">
    <name type="scientific">Mortierella alpina</name>
    <name type="common">Oleaginous fungus</name>
    <name type="synonym">Mortierella renispora</name>
    <dbReference type="NCBI Taxonomy" id="64518"/>
    <lineage>
        <taxon>Eukaryota</taxon>
        <taxon>Fungi</taxon>
        <taxon>Fungi incertae sedis</taxon>
        <taxon>Mucoromycota</taxon>
        <taxon>Mortierellomycotina</taxon>
        <taxon>Mortierellomycetes</taxon>
        <taxon>Mortierellales</taxon>
        <taxon>Mortierellaceae</taxon>
        <taxon>Mortierella</taxon>
    </lineage>
</organism>
<proteinExistence type="predicted"/>
<accession>A0A9P8A7F0</accession>
<feature type="compositionally biased region" description="Low complexity" evidence="1">
    <location>
        <begin position="10"/>
        <end position="56"/>
    </location>
</feature>
<dbReference type="InterPro" id="IPR005135">
    <property type="entry name" value="Endo/exonuclease/phosphatase"/>
</dbReference>
<feature type="domain" description="Endonuclease/exonuclease/phosphatase" evidence="2">
    <location>
        <begin position="117"/>
        <end position="301"/>
    </location>
</feature>